<evidence type="ECO:0000313" key="4">
    <source>
        <dbReference type="Proteomes" id="UP000095003"/>
    </source>
</evidence>
<dbReference type="InterPro" id="IPR050490">
    <property type="entry name" value="Bact_solute-bd_prot1"/>
</dbReference>
<sequence>MKGKKILALVLTGVLALGMTGCGSNSAQTAPASTAAAENTPAEESKAADNTDGEQVTLRMAWWGSQQRHDATQAVIKMYEEQNPNVKIEAEFYDMDGYLNKLNTLVAANDVWDIFQLGGNFPTYLEKIVPIDPYIEDGTIDVSDTTEAMLQTTRYEGQQVGLSNGVNTYGIAYDPAMFAEAGVAEPADNWTWDDWKDACLTIHEKLGIYGSSKMNDFMAGASVRCGQVDFHTSFFSTDLSGLGFDDYKILEPYFEIKKELVDAGAYPDPGAISEIKDIEGDYLVTGEAAMTWVATNQLISLANAAGREIKLAVLPRIGADDPSGSVVQSSQMLCISKDSQYPEEAAKFISFFANDEEANKILNGERGVPIMGKIRDMILESADDITKVTYSFVDKVGTFETADEINVLSPPQQVEIEDKYNTLMDQVIFGEITPDQAAKEAYDFAKAAFE</sequence>
<evidence type="ECO:0000256" key="1">
    <source>
        <dbReference type="SAM" id="MobiDB-lite"/>
    </source>
</evidence>
<gene>
    <name evidence="3" type="primary">yesO_2</name>
    <name evidence="3" type="ORF">BEH84_00597</name>
</gene>
<dbReference type="Proteomes" id="UP000095003">
    <property type="component" value="Unassembled WGS sequence"/>
</dbReference>
<evidence type="ECO:0000256" key="2">
    <source>
        <dbReference type="SAM" id="SignalP"/>
    </source>
</evidence>
<dbReference type="SUPFAM" id="SSF53850">
    <property type="entry name" value="Periplasmic binding protein-like II"/>
    <property type="match status" value="1"/>
</dbReference>
<organism evidence="3 4">
    <name type="scientific">Eisenbergiella tayi</name>
    <dbReference type="NCBI Taxonomy" id="1432052"/>
    <lineage>
        <taxon>Bacteria</taxon>
        <taxon>Bacillati</taxon>
        <taxon>Bacillota</taxon>
        <taxon>Clostridia</taxon>
        <taxon>Lachnospirales</taxon>
        <taxon>Lachnospiraceae</taxon>
        <taxon>Eisenbergiella</taxon>
    </lineage>
</organism>
<dbReference type="GeneID" id="93299115"/>
<feature type="region of interest" description="Disordered" evidence="1">
    <location>
        <begin position="27"/>
        <end position="53"/>
    </location>
</feature>
<feature type="compositionally biased region" description="Low complexity" evidence="1">
    <location>
        <begin position="27"/>
        <end position="42"/>
    </location>
</feature>
<dbReference type="Pfam" id="PF01547">
    <property type="entry name" value="SBP_bac_1"/>
    <property type="match status" value="1"/>
</dbReference>
<dbReference type="EMBL" id="MCGI01000001">
    <property type="protein sequence ID" value="ODM12882.1"/>
    <property type="molecule type" value="Genomic_DNA"/>
</dbReference>
<dbReference type="Gene3D" id="3.40.190.10">
    <property type="entry name" value="Periplasmic binding protein-like II"/>
    <property type="match status" value="2"/>
</dbReference>
<evidence type="ECO:0000313" key="3">
    <source>
        <dbReference type="EMBL" id="ODM12882.1"/>
    </source>
</evidence>
<dbReference type="RefSeq" id="WP_069155683.1">
    <property type="nucleotide sequence ID" value="NZ_DBFYTC010000095.1"/>
</dbReference>
<dbReference type="InterPro" id="IPR006059">
    <property type="entry name" value="SBP"/>
</dbReference>
<feature type="chain" id="PRO_5039229219" evidence="2">
    <location>
        <begin position="28"/>
        <end position="450"/>
    </location>
</feature>
<keyword evidence="2" id="KW-0732">Signal</keyword>
<dbReference type="PATRIC" id="fig|1432052.3.peg.651"/>
<accession>A0A1E3AW14</accession>
<comment type="caution">
    <text evidence="3">The sequence shown here is derived from an EMBL/GenBank/DDBJ whole genome shotgun (WGS) entry which is preliminary data.</text>
</comment>
<dbReference type="AlphaFoldDB" id="A0A1E3AW14"/>
<proteinExistence type="predicted"/>
<protein>
    <submittedName>
        <fullName evidence="3">Putative ABC transporter substrate-binding protein YesO</fullName>
    </submittedName>
</protein>
<feature type="signal peptide" evidence="2">
    <location>
        <begin position="1"/>
        <end position="27"/>
    </location>
</feature>
<dbReference type="PANTHER" id="PTHR43649">
    <property type="entry name" value="ARABINOSE-BINDING PROTEIN-RELATED"/>
    <property type="match status" value="1"/>
</dbReference>
<dbReference type="PANTHER" id="PTHR43649:SF11">
    <property type="entry name" value="ABC TRANSPORTER SUBSTRATE-BINDING PROTEIN YESO-RELATED"/>
    <property type="match status" value="1"/>
</dbReference>
<reference evidence="3 4" key="1">
    <citation type="submission" date="2016-07" db="EMBL/GenBank/DDBJ databases">
        <title>Characterization of isolates of Eisenbergiella tayi derived from blood cultures, using whole genome sequencing.</title>
        <authorList>
            <person name="Burdz T."/>
            <person name="Wiebe D."/>
            <person name="Huynh C."/>
            <person name="Bernard K."/>
        </authorList>
    </citation>
    <scope>NUCLEOTIDE SEQUENCE [LARGE SCALE GENOMIC DNA]</scope>
    <source>
        <strain evidence="3 4">NML 120489</strain>
    </source>
</reference>
<name>A0A1E3AW14_9FIRM</name>
<dbReference type="PROSITE" id="PS51257">
    <property type="entry name" value="PROKAR_LIPOPROTEIN"/>
    <property type="match status" value="1"/>
</dbReference>